<feature type="domain" description="Integrase catalytic" evidence="2">
    <location>
        <begin position="481"/>
        <end position="571"/>
    </location>
</feature>
<dbReference type="InterPro" id="IPR012337">
    <property type="entry name" value="RNaseH-like_sf"/>
</dbReference>
<evidence type="ECO:0000256" key="1">
    <source>
        <dbReference type="SAM" id="MobiDB-lite"/>
    </source>
</evidence>
<feature type="compositionally biased region" description="Basic and acidic residues" evidence="1">
    <location>
        <begin position="395"/>
        <end position="408"/>
    </location>
</feature>
<evidence type="ECO:0000313" key="4">
    <source>
        <dbReference type="Proteomes" id="UP000054107"/>
    </source>
</evidence>
<dbReference type="InterPro" id="IPR001584">
    <property type="entry name" value="Integrase_cat-core"/>
</dbReference>
<reference evidence="3 4" key="1">
    <citation type="submission" date="2014-09" db="EMBL/GenBank/DDBJ databases">
        <authorList>
            <person name="Ellenberger Sabrina"/>
        </authorList>
    </citation>
    <scope>NUCLEOTIDE SEQUENCE [LARGE SCALE GENOMIC DNA]</scope>
    <source>
        <strain evidence="3 4">CBS 412.66</strain>
    </source>
</reference>
<gene>
    <name evidence="3" type="primary">PARPA_14184.1 scaffold 48340</name>
</gene>
<feature type="compositionally biased region" description="Acidic residues" evidence="1">
    <location>
        <begin position="10"/>
        <end position="21"/>
    </location>
</feature>
<dbReference type="GO" id="GO:0015074">
    <property type="term" value="P:DNA integration"/>
    <property type="evidence" value="ECO:0007669"/>
    <property type="project" value="InterPro"/>
</dbReference>
<dbReference type="Gene3D" id="3.10.10.10">
    <property type="entry name" value="HIV Type 1 Reverse Transcriptase, subunit A, domain 1"/>
    <property type="match status" value="1"/>
</dbReference>
<evidence type="ECO:0000313" key="3">
    <source>
        <dbReference type="EMBL" id="CEP19866.1"/>
    </source>
</evidence>
<dbReference type="SUPFAM" id="SSF53098">
    <property type="entry name" value="Ribonuclease H-like"/>
    <property type="match status" value="1"/>
</dbReference>
<dbReference type="GO" id="GO:0003676">
    <property type="term" value="F:nucleic acid binding"/>
    <property type="evidence" value="ECO:0007669"/>
    <property type="project" value="InterPro"/>
</dbReference>
<feature type="region of interest" description="Disordered" evidence="1">
    <location>
        <begin position="383"/>
        <end position="424"/>
    </location>
</feature>
<dbReference type="OrthoDB" id="6773263at2759"/>
<evidence type="ECO:0000259" key="2">
    <source>
        <dbReference type="PROSITE" id="PS50994"/>
    </source>
</evidence>
<dbReference type="InterPro" id="IPR036397">
    <property type="entry name" value="RNaseH_sf"/>
</dbReference>
<dbReference type="Gene3D" id="3.30.420.10">
    <property type="entry name" value="Ribonuclease H-like superfamily/Ribonuclease H"/>
    <property type="match status" value="1"/>
</dbReference>
<accession>A0A0B7NML9</accession>
<dbReference type="Proteomes" id="UP000054107">
    <property type="component" value="Unassembled WGS sequence"/>
</dbReference>
<dbReference type="EMBL" id="LN734117">
    <property type="protein sequence ID" value="CEP19866.1"/>
    <property type="molecule type" value="Genomic_DNA"/>
</dbReference>
<name>A0A0B7NML9_9FUNG</name>
<dbReference type="PROSITE" id="PS50994">
    <property type="entry name" value="INTEGRASE"/>
    <property type="match status" value="1"/>
</dbReference>
<dbReference type="GO" id="GO:0005634">
    <property type="term" value="C:nucleus"/>
    <property type="evidence" value="ECO:0007669"/>
    <property type="project" value="UniProtKB-ARBA"/>
</dbReference>
<feature type="compositionally biased region" description="Low complexity" evidence="1">
    <location>
        <begin position="385"/>
        <end position="394"/>
    </location>
</feature>
<proteinExistence type="predicted"/>
<keyword evidence="4" id="KW-1185">Reference proteome</keyword>
<dbReference type="STRING" id="35722.A0A0B7NML9"/>
<dbReference type="AlphaFoldDB" id="A0A0B7NML9"/>
<organism evidence="3 4">
    <name type="scientific">Parasitella parasitica</name>
    <dbReference type="NCBI Taxonomy" id="35722"/>
    <lineage>
        <taxon>Eukaryota</taxon>
        <taxon>Fungi</taxon>
        <taxon>Fungi incertae sedis</taxon>
        <taxon>Mucoromycota</taxon>
        <taxon>Mucoromycotina</taxon>
        <taxon>Mucoromycetes</taxon>
        <taxon>Mucorales</taxon>
        <taxon>Mucorineae</taxon>
        <taxon>Mucoraceae</taxon>
        <taxon>Parasitella</taxon>
    </lineage>
</organism>
<protein>
    <recommendedName>
        <fullName evidence="2">Integrase catalytic domain-containing protein</fullName>
    </recommendedName>
</protein>
<sequence length="695" mass="78137">MPLAEANEGAAEEMDTDTEESEDLHLTFAALNINKDCEYPYLNEPPANLLNKNSIILPITLENNAIKVRTYFLLYTGSSFSCISPKLAQMLEVKVNSNNKGFIKTCITISNMAMDWDDNNNPEIPPIDPNPYVPNESPYGTPAEREHFSKEIKPFIGANKNIDPKAYCNIPGSTLTLHVLKDHEHKMYRPQWPLEEKFLPAIKEQMAKWIKNGVIEPAPPGTPYNSPIFCVRKKTSTGEYAPGIYTVVVDCRLVNAALDPDKSDRFPLPLITSLHRKIFRISRSSRKYVSFVDPTTGLQWSFRNCPMGLLPISSFVQRMLLICFCLSQKGLTLDSPRKVSNVLDWAPKVANTDRLSRIFVPDTKKLEGSGTLARRAAVMKRTIDSVESSNNSNNEHAKKQRIDSKENTKSSVIPDVDDEQHLNKSKTCTTNSLLVTKRNLNVPPAASPEKKQQDKDLFIYASHLDVYETPKDEVFNLGKHVFHPPRNHTAKSIRDHWVFDLGTFDDTTPRGNNFMLVAMDLFSRFIVLRALPNKAAPMVAKELLSIFSLFGYPVIISHDNEQRLSLPYTPYGNSACEAAVKSAKAIIIKMLDGCAENWDLYLDGTACISHDKNVESINSKTDPKYEGIFYIHGYTKNGSYILKNKTNTFLSRDVPTSQVKLIDAIPNPEDNPADAEYKVQAITNHRGEAPNYEST</sequence>
<dbReference type="SUPFAM" id="SSF56672">
    <property type="entry name" value="DNA/RNA polymerases"/>
    <property type="match status" value="1"/>
</dbReference>
<dbReference type="InterPro" id="IPR043502">
    <property type="entry name" value="DNA/RNA_pol_sf"/>
</dbReference>
<feature type="region of interest" description="Disordered" evidence="1">
    <location>
        <begin position="1"/>
        <end position="21"/>
    </location>
</feature>